<dbReference type="InterPro" id="IPR027417">
    <property type="entry name" value="P-loop_NTPase"/>
</dbReference>
<keyword evidence="2" id="KW-0472">Membrane</keyword>
<keyword evidence="2" id="KW-1133">Transmembrane helix</keyword>
<evidence type="ECO:0000313" key="3">
    <source>
        <dbReference type="EMBL" id="MBB3207604.1"/>
    </source>
</evidence>
<feature type="compositionally biased region" description="Basic and acidic residues" evidence="1">
    <location>
        <begin position="300"/>
        <end position="311"/>
    </location>
</feature>
<dbReference type="RefSeq" id="WP_184305918.1">
    <property type="nucleotide sequence ID" value="NZ_JACHXU010000011.1"/>
</dbReference>
<evidence type="ECO:0000256" key="2">
    <source>
        <dbReference type="SAM" id="Phobius"/>
    </source>
</evidence>
<comment type="caution">
    <text evidence="3">The sequence shown here is derived from an EMBL/GenBank/DDBJ whole genome shotgun (WGS) entry which is preliminary data.</text>
</comment>
<feature type="transmembrane region" description="Helical" evidence="2">
    <location>
        <begin position="613"/>
        <end position="635"/>
    </location>
</feature>
<protein>
    <submittedName>
        <fullName evidence="3">Uncharacterized protein</fullName>
    </submittedName>
</protein>
<keyword evidence="4" id="KW-1185">Reference proteome</keyword>
<dbReference type="AlphaFoldDB" id="A0A7W5E0N0"/>
<evidence type="ECO:0000256" key="1">
    <source>
        <dbReference type="SAM" id="MobiDB-lite"/>
    </source>
</evidence>
<proteinExistence type="predicted"/>
<accession>A0A7W5E0N0</accession>
<feature type="region of interest" description="Disordered" evidence="1">
    <location>
        <begin position="530"/>
        <end position="553"/>
    </location>
</feature>
<dbReference type="Proteomes" id="UP000536179">
    <property type="component" value="Unassembled WGS sequence"/>
</dbReference>
<keyword evidence="2" id="KW-0812">Transmembrane</keyword>
<name>A0A7W5E0N0_9BACT</name>
<dbReference type="Gene3D" id="3.40.50.300">
    <property type="entry name" value="P-loop containing nucleotide triphosphate hydrolases"/>
    <property type="match status" value="1"/>
</dbReference>
<dbReference type="SUPFAM" id="SSF52540">
    <property type="entry name" value="P-loop containing nucleoside triphosphate hydrolases"/>
    <property type="match status" value="1"/>
</dbReference>
<feature type="region of interest" description="Disordered" evidence="1">
    <location>
        <begin position="299"/>
        <end position="326"/>
    </location>
</feature>
<organism evidence="3 4">
    <name type="scientific">Aporhodopirellula rubra</name>
    <dbReference type="NCBI Taxonomy" id="980271"/>
    <lineage>
        <taxon>Bacteria</taxon>
        <taxon>Pseudomonadati</taxon>
        <taxon>Planctomycetota</taxon>
        <taxon>Planctomycetia</taxon>
        <taxon>Pirellulales</taxon>
        <taxon>Pirellulaceae</taxon>
        <taxon>Aporhodopirellula</taxon>
    </lineage>
</organism>
<gene>
    <name evidence="3" type="ORF">FHS27_003429</name>
</gene>
<feature type="transmembrane region" description="Helical" evidence="2">
    <location>
        <begin position="641"/>
        <end position="664"/>
    </location>
</feature>
<reference evidence="3 4" key="1">
    <citation type="submission" date="2020-08" db="EMBL/GenBank/DDBJ databases">
        <title>Genomic Encyclopedia of Type Strains, Phase III (KMG-III): the genomes of soil and plant-associated and newly described type strains.</title>
        <authorList>
            <person name="Whitman W."/>
        </authorList>
    </citation>
    <scope>NUCLEOTIDE SEQUENCE [LARGE SCALE GENOMIC DNA]</scope>
    <source>
        <strain evidence="3 4">CECT 8075</strain>
    </source>
</reference>
<dbReference type="EMBL" id="JACHXU010000011">
    <property type="protein sequence ID" value="MBB3207604.1"/>
    <property type="molecule type" value="Genomic_DNA"/>
</dbReference>
<evidence type="ECO:0000313" key="4">
    <source>
        <dbReference type="Proteomes" id="UP000536179"/>
    </source>
</evidence>
<sequence>MFPLRRSTKEPEIDWPALLALLEDDDRRATIARLAPTQGRESYLMALRRMQSCIVAETLTAGRRLDTAGRLVDRPTIAVAGMLNSGKTSLVSSFLSPAGQARTLRGTSNREGTHRFVLWLPQSWRIDVELWSLLVSRIGDSLGHPPEDLSEDPAEAAAQYNNRTGDQSQLSVALLATDPALDDIGVGLLDCPDIVSDEELGLGSPQQRKDLLGRAATLCSAFLIVTDAASSRDTTLADLMRIASDLMPGVPRMLAVNKVRPRQTPDQVHETFTPLSQKHGVASIYAAYDYDVPASRPFIPHRDDASSDRRLATSVESGGATPDATENAKDVEPLPVFFEVSPNPDENPPASINEQRFLMSLPLKLDRGVLFAQLHRALRINLEKVIWDRGLDAIRKNADASFAKTRECHRVLLDASLEFFAHRKVGGEVMELRLHQSERILRQLSESFAATAPWYARWGVRLNSTIRRFVGGAGDLVRSLTPSALSQKAADDIKGRFRSGEYGGLIAPEGLLAEIERHGGTVVLSHYRDHQTDAEPTPRQVNDSGLSLEAPGADTPPVDTNYANLANDEALLMPPIERAVLRFEQDDFTTLDPRRLDEAIRMMWSEIPMHKKLAHGLTPLATILAAFGAALMIPIDFGHSFILAASIPELLAAAGLGALAAMWAGNQGAREVGQQAARQQLSDFLAVLCDELGVARPDPPMKVRVAGHEIALPASRISRSETSGPTMPVYRVRDEFVNELNKLLPRTSGIKK</sequence>